<feature type="transmembrane region" description="Helical" evidence="1">
    <location>
        <begin position="48"/>
        <end position="67"/>
    </location>
</feature>
<dbReference type="AlphaFoldDB" id="X1C069"/>
<accession>X1C069</accession>
<gene>
    <name evidence="2" type="ORF">S01H4_25297</name>
</gene>
<reference evidence="2" key="1">
    <citation type="journal article" date="2014" name="Front. Microbiol.">
        <title>High frequency of phylogenetically diverse reductive dehalogenase-homologous genes in deep subseafloor sedimentary metagenomes.</title>
        <authorList>
            <person name="Kawai M."/>
            <person name="Futagami T."/>
            <person name="Toyoda A."/>
            <person name="Takaki Y."/>
            <person name="Nishi S."/>
            <person name="Hori S."/>
            <person name="Arai W."/>
            <person name="Tsubouchi T."/>
            <person name="Morono Y."/>
            <person name="Uchiyama I."/>
            <person name="Ito T."/>
            <person name="Fujiyama A."/>
            <person name="Inagaki F."/>
            <person name="Takami H."/>
        </authorList>
    </citation>
    <scope>NUCLEOTIDE SEQUENCE</scope>
    <source>
        <strain evidence="2">Expedition CK06-06</strain>
    </source>
</reference>
<proteinExistence type="predicted"/>
<evidence type="ECO:0000256" key="1">
    <source>
        <dbReference type="SAM" id="Phobius"/>
    </source>
</evidence>
<name>X1C069_9ZZZZ</name>
<comment type="caution">
    <text evidence="2">The sequence shown here is derived from an EMBL/GenBank/DDBJ whole genome shotgun (WGS) entry which is preliminary data.</text>
</comment>
<sequence>LLNGITTAREKLFMYGKDRLSKLEWAVVYFLGMILLFSIFYINTGDIASIFLVGTLSSAVVILISILHDLNSLSYGEEVVSFEPYETIFDVIEKPRFYRKRDVKSKRVTLPKDKKYRLVE</sequence>
<keyword evidence="1" id="KW-0472">Membrane</keyword>
<keyword evidence="1" id="KW-0812">Transmembrane</keyword>
<evidence type="ECO:0000313" key="2">
    <source>
        <dbReference type="EMBL" id="GAG89868.1"/>
    </source>
</evidence>
<feature type="transmembrane region" description="Helical" evidence="1">
    <location>
        <begin position="23"/>
        <end position="42"/>
    </location>
</feature>
<keyword evidence="1" id="KW-1133">Transmembrane helix</keyword>
<protein>
    <submittedName>
        <fullName evidence="2">Uncharacterized protein</fullName>
    </submittedName>
</protein>
<dbReference type="EMBL" id="BART01012017">
    <property type="protein sequence ID" value="GAG89868.1"/>
    <property type="molecule type" value="Genomic_DNA"/>
</dbReference>
<organism evidence="2">
    <name type="scientific">marine sediment metagenome</name>
    <dbReference type="NCBI Taxonomy" id="412755"/>
    <lineage>
        <taxon>unclassified sequences</taxon>
        <taxon>metagenomes</taxon>
        <taxon>ecological metagenomes</taxon>
    </lineage>
</organism>
<feature type="non-terminal residue" evidence="2">
    <location>
        <position position="1"/>
    </location>
</feature>